<dbReference type="InterPro" id="IPR019088">
    <property type="entry name" value="CHP02186-rel_TM"/>
</dbReference>
<feature type="transmembrane region" description="Helical" evidence="1">
    <location>
        <begin position="228"/>
        <end position="249"/>
    </location>
</feature>
<sequence>MRALLALVLFSSLLACGPASAEKLVSTLSDDAVEITSNFTGSNITVFGAVEGADSPSGERDYEVAIVVSGPQMPLVVRRKGQVAGIWINTASREFYNVPSFYVIHMSENLNDAASQQLLARYKLDFADLGFSRDASYTPEDEAFAKALVELKKQNEFFVKRGDAVTFLAPNVFRTTFHLPSAIPVGTYHVSVFLFRNEELVAAEVQSLLVEKSGFSDRIARFSTEQPLLYGLFAVMVAVFTGWMAGIIFRRN</sequence>
<keyword evidence="4" id="KW-1185">Reference proteome</keyword>
<dbReference type="PROSITE" id="PS51257">
    <property type="entry name" value="PROKAR_LIPOPROTEIN"/>
    <property type="match status" value="1"/>
</dbReference>
<organism evidence="3 4">
    <name type="scientific">Rhodopseudomonas julia</name>
    <dbReference type="NCBI Taxonomy" id="200617"/>
    <lineage>
        <taxon>Bacteria</taxon>
        <taxon>Pseudomonadati</taxon>
        <taxon>Pseudomonadota</taxon>
        <taxon>Alphaproteobacteria</taxon>
        <taxon>Hyphomicrobiales</taxon>
        <taxon>Nitrobacteraceae</taxon>
        <taxon>Rhodopseudomonas</taxon>
    </lineage>
</organism>
<keyword evidence="1" id="KW-1133">Transmembrane helix</keyword>
<evidence type="ECO:0000313" key="3">
    <source>
        <dbReference type="EMBL" id="MDQ0325073.1"/>
    </source>
</evidence>
<protein>
    <submittedName>
        <fullName evidence="3">Uncharacterized protein (TIGR02186 family)</fullName>
    </submittedName>
</protein>
<evidence type="ECO:0000256" key="2">
    <source>
        <dbReference type="SAM" id="SignalP"/>
    </source>
</evidence>
<dbReference type="Proteomes" id="UP001230253">
    <property type="component" value="Unassembled WGS sequence"/>
</dbReference>
<keyword evidence="1" id="KW-0472">Membrane</keyword>
<dbReference type="RefSeq" id="WP_307153301.1">
    <property type="nucleotide sequence ID" value="NZ_JAUSUK010000001.1"/>
</dbReference>
<name>A0ABU0C4H6_9BRAD</name>
<gene>
    <name evidence="3" type="ORF">J2R99_000922</name>
</gene>
<comment type="caution">
    <text evidence="3">The sequence shown here is derived from an EMBL/GenBank/DDBJ whole genome shotgun (WGS) entry which is preliminary data.</text>
</comment>
<dbReference type="EMBL" id="JAUSUK010000001">
    <property type="protein sequence ID" value="MDQ0325073.1"/>
    <property type="molecule type" value="Genomic_DNA"/>
</dbReference>
<keyword evidence="1" id="KW-0812">Transmembrane</keyword>
<feature type="chain" id="PRO_5046982149" evidence="2">
    <location>
        <begin position="22"/>
        <end position="252"/>
    </location>
</feature>
<dbReference type="Pfam" id="PF09608">
    <property type="entry name" value="Alph_Pro_TM"/>
    <property type="match status" value="1"/>
</dbReference>
<evidence type="ECO:0000313" key="4">
    <source>
        <dbReference type="Proteomes" id="UP001230253"/>
    </source>
</evidence>
<evidence type="ECO:0000256" key="1">
    <source>
        <dbReference type="SAM" id="Phobius"/>
    </source>
</evidence>
<reference evidence="3 4" key="1">
    <citation type="submission" date="2023-07" db="EMBL/GenBank/DDBJ databases">
        <title>Genomic Encyclopedia of Type Strains, Phase IV (KMG-IV): sequencing the most valuable type-strain genomes for metagenomic binning, comparative biology and taxonomic classification.</title>
        <authorList>
            <person name="Goeker M."/>
        </authorList>
    </citation>
    <scope>NUCLEOTIDE SEQUENCE [LARGE SCALE GENOMIC DNA]</scope>
    <source>
        <strain evidence="3 4">DSM 11549</strain>
    </source>
</reference>
<feature type="signal peptide" evidence="2">
    <location>
        <begin position="1"/>
        <end position="21"/>
    </location>
</feature>
<keyword evidence="2" id="KW-0732">Signal</keyword>
<proteinExistence type="predicted"/>
<accession>A0ABU0C4H6</accession>